<dbReference type="InterPro" id="IPR020592">
    <property type="entry name" value="Ribosomal_bS16_CS"/>
</dbReference>
<evidence type="ECO:0000313" key="5">
    <source>
        <dbReference type="Proteomes" id="UP000001303"/>
    </source>
</evidence>
<proteinExistence type="inferred from homology"/>
<keyword evidence="1 3" id="KW-0689">Ribosomal protein</keyword>
<dbReference type="STRING" id="871271.ZICARI_232"/>
<reference key="2">
    <citation type="submission" date="2010-08" db="EMBL/GenBank/DDBJ databases">
        <title>Functional convergence in reduced genomes of bacterial symbionts spanning 200 million years of evolution.</title>
        <authorList>
            <person name="McCutcheon J.P."/>
            <person name="Moran N.A."/>
        </authorList>
    </citation>
    <scope>NUCLEOTIDE SEQUENCE</scope>
    <source>
        <strain>CARI</strain>
    </source>
</reference>
<dbReference type="InterPro" id="IPR023803">
    <property type="entry name" value="Ribosomal_bS16_dom_sf"/>
</dbReference>
<reference evidence="4 5" key="1">
    <citation type="journal article" date="2010" name="Genome Biol. Evol.">
        <title>Functional convergence in reduced genomes of bacterial symbionts spanning 200 My of evolution.</title>
        <authorList>
            <person name="McCutcheon J.P."/>
            <person name="Moran N.A."/>
        </authorList>
    </citation>
    <scope>NUCLEOTIDE SEQUENCE [LARGE SCALE GENOMIC DNA]</scope>
    <source>
        <strain evidence="4 5">CARI</strain>
    </source>
</reference>
<dbReference type="HOGENOM" id="CLU_100590_5_1_4"/>
<sequence length="83" mass="9976">MLKIRLSRKGKKKLPFFNIIIINSRNSRNGKYIEKIGYYDPINKKKFNLLKNRLDFWIKLGAKTTKSTKKIIKFIIKKNEFNK</sequence>
<dbReference type="GO" id="GO:0003735">
    <property type="term" value="F:structural constituent of ribosome"/>
    <property type="evidence" value="ECO:0007669"/>
    <property type="project" value="InterPro"/>
</dbReference>
<protein>
    <recommendedName>
        <fullName evidence="3">Small ribosomal subunit protein bS16</fullName>
    </recommendedName>
</protein>
<dbReference type="PROSITE" id="PS00732">
    <property type="entry name" value="RIBOSOMAL_S16"/>
    <property type="match status" value="1"/>
</dbReference>
<dbReference type="KEGG" id="zin:ZICARI_232"/>
<dbReference type="PANTHER" id="PTHR12919:SF20">
    <property type="entry name" value="SMALL RIBOSOMAL SUBUNIT PROTEIN BS16M"/>
    <property type="match status" value="1"/>
</dbReference>
<dbReference type="SUPFAM" id="SSF54565">
    <property type="entry name" value="Ribosomal protein S16"/>
    <property type="match status" value="1"/>
</dbReference>
<dbReference type="HAMAP" id="MF_00385">
    <property type="entry name" value="Ribosomal_bS16"/>
    <property type="match status" value="1"/>
</dbReference>
<dbReference type="AlphaFoldDB" id="E0TJ59"/>
<evidence type="ECO:0000256" key="3">
    <source>
        <dbReference type="HAMAP-Rule" id="MF_00385"/>
    </source>
</evidence>
<dbReference type="PANTHER" id="PTHR12919">
    <property type="entry name" value="30S RIBOSOMAL PROTEIN S16"/>
    <property type="match status" value="1"/>
</dbReference>
<evidence type="ECO:0000256" key="2">
    <source>
        <dbReference type="ARBA" id="ARBA00023274"/>
    </source>
</evidence>
<dbReference type="InterPro" id="IPR000307">
    <property type="entry name" value="Ribosomal_bS16"/>
</dbReference>
<dbReference type="EMBL" id="CP002161">
    <property type="protein sequence ID" value="ADM89836.1"/>
    <property type="molecule type" value="Genomic_DNA"/>
</dbReference>
<name>E0TJ59_ZINIC</name>
<gene>
    <name evidence="3 4" type="primary">rpsP</name>
    <name evidence="4" type="ordered locus">ZICARI_232</name>
</gene>
<dbReference type="Proteomes" id="UP000001303">
    <property type="component" value="Chromosome"/>
</dbReference>
<dbReference type="Pfam" id="PF00886">
    <property type="entry name" value="Ribosomal_S16"/>
    <property type="match status" value="1"/>
</dbReference>
<dbReference type="GO" id="GO:0015935">
    <property type="term" value="C:small ribosomal subunit"/>
    <property type="evidence" value="ECO:0007669"/>
    <property type="project" value="TreeGrafter"/>
</dbReference>
<dbReference type="Gene3D" id="3.30.1320.10">
    <property type="match status" value="1"/>
</dbReference>
<evidence type="ECO:0000313" key="4">
    <source>
        <dbReference type="EMBL" id="ADM89836.1"/>
    </source>
</evidence>
<accession>E0TJ59</accession>
<keyword evidence="2 3" id="KW-0687">Ribonucleoprotein</keyword>
<dbReference type="NCBIfam" id="TIGR00002">
    <property type="entry name" value="S16"/>
    <property type="match status" value="1"/>
</dbReference>
<keyword evidence="5" id="KW-1185">Reference proteome</keyword>
<organism evidence="4 5">
    <name type="scientific">Zinderia insecticola (strain CARI)</name>
    <dbReference type="NCBI Taxonomy" id="871271"/>
    <lineage>
        <taxon>Bacteria</taxon>
        <taxon>Pseudomonadati</taxon>
        <taxon>Pseudomonadota</taxon>
        <taxon>Betaproteobacteria</taxon>
        <taxon>Burkholderiales</taxon>
        <taxon>Oxalobacteraceae</taxon>
        <taxon>Candidatus Zinderia</taxon>
    </lineage>
</organism>
<evidence type="ECO:0000256" key="1">
    <source>
        <dbReference type="ARBA" id="ARBA00022980"/>
    </source>
</evidence>
<dbReference type="GO" id="GO:0005737">
    <property type="term" value="C:cytoplasm"/>
    <property type="evidence" value="ECO:0007669"/>
    <property type="project" value="UniProtKB-ARBA"/>
</dbReference>
<dbReference type="GO" id="GO:0006412">
    <property type="term" value="P:translation"/>
    <property type="evidence" value="ECO:0007669"/>
    <property type="project" value="UniProtKB-UniRule"/>
</dbReference>
<comment type="similarity">
    <text evidence="3">Belongs to the bacterial ribosomal protein bS16 family.</text>
</comment>